<dbReference type="Proteomes" id="UP000434101">
    <property type="component" value="Unassembled WGS sequence"/>
</dbReference>
<evidence type="ECO:0000256" key="4">
    <source>
        <dbReference type="ARBA" id="ARBA00022989"/>
    </source>
</evidence>
<evidence type="ECO:0000256" key="1">
    <source>
        <dbReference type="ARBA" id="ARBA00004651"/>
    </source>
</evidence>
<dbReference type="Pfam" id="PF02687">
    <property type="entry name" value="FtsX"/>
    <property type="match status" value="1"/>
</dbReference>
<keyword evidence="2" id="KW-1003">Cell membrane</keyword>
<evidence type="ECO:0000256" key="5">
    <source>
        <dbReference type="ARBA" id="ARBA00023136"/>
    </source>
</evidence>
<evidence type="ECO:0000256" key="6">
    <source>
        <dbReference type="SAM" id="Phobius"/>
    </source>
</evidence>
<dbReference type="GO" id="GO:0098797">
    <property type="term" value="C:plasma membrane protein complex"/>
    <property type="evidence" value="ECO:0007669"/>
    <property type="project" value="TreeGrafter"/>
</dbReference>
<evidence type="ECO:0000313" key="9">
    <source>
        <dbReference type="Proteomes" id="UP000434101"/>
    </source>
</evidence>
<evidence type="ECO:0000256" key="3">
    <source>
        <dbReference type="ARBA" id="ARBA00022692"/>
    </source>
</evidence>
<keyword evidence="3 6" id="KW-0812">Transmembrane</keyword>
<dbReference type="EMBL" id="WUYX01000070">
    <property type="protein sequence ID" value="MXV64358.1"/>
    <property type="molecule type" value="Genomic_DNA"/>
</dbReference>
<dbReference type="InterPro" id="IPR051447">
    <property type="entry name" value="Lipoprotein-release_system"/>
</dbReference>
<feature type="transmembrane region" description="Helical" evidence="6">
    <location>
        <begin position="393"/>
        <end position="417"/>
    </location>
</feature>
<evidence type="ECO:0000313" key="8">
    <source>
        <dbReference type="EMBL" id="MXV64358.1"/>
    </source>
</evidence>
<proteinExistence type="predicted"/>
<comment type="subcellular location">
    <subcellularLocation>
        <location evidence="1">Cell membrane</location>
        <topology evidence="1">Multi-pass membrane protein</topology>
    </subcellularLocation>
</comment>
<comment type="caution">
    <text evidence="8">The sequence shown here is derived from an EMBL/GenBank/DDBJ whole genome shotgun (WGS) entry which is preliminary data.</text>
</comment>
<dbReference type="AlphaFoldDB" id="A0A6B0VS41"/>
<gene>
    <name evidence="8" type="ORF">GS429_20260</name>
</gene>
<keyword evidence="5 6" id="KW-0472">Membrane</keyword>
<name>A0A6B0VS41_9EURY</name>
<keyword evidence="9" id="KW-1185">Reference proteome</keyword>
<feature type="transmembrane region" description="Helical" evidence="6">
    <location>
        <begin position="295"/>
        <end position="323"/>
    </location>
</feature>
<protein>
    <submittedName>
        <fullName evidence="8">ABC transporter permease</fullName>
    </submittedName>
</protein>
<feature type="domain" description="ABC3 transporter permease C-terminal" evidence="7">
    <location>
        <begin position="302"/>
        <end position="420"/>
    </location>
</feature>
<dbReference type="PANTHER" id="PTHR30489:SF0">
    <property type="entry name" value="LIPOPROTEIN-RELEASING SYSTEM TRANSMEMBRANE PROTEIN LOLE"/>
    <property type="match status" value="1"/>
</dbReference>
<dbReference type="OrthoDB" id="170372at2157"/>
<organism evidence="8 9">
    <name type="scientific">Natronorubrum halalkaliphilum</name>
    <dbReference type="NCBI Taxonomy" id="2691917"/>
    <lineage>
        <taxon>Archaea</taxon>
        <taxon>Methanobacteriati</taxon>
        <taxon>Methanobacteriota</taxon>
        <taxon>Stenosarchaea group</taxon>
        <taxon>Halobacteria</taxon>
        <taxon>Halobacteriales</taxon>
        <taxon>Natrialbaceae</taxon>
        <taxon>Natronorubrum</taxon>
    </lineage>
</organism>
<evidence type="ECO:0000259" key="7">
    <source>
        <dbReference type="Pfam" id="PF02687"/>
    </source>
</evidence>
<dbReference type="PANTHER" id="PTHR30489">
    <property type="entry name" value="LIPOPROTEIN-RELEASING SYSTEM TRANSMEMBRANE PROTEIN LOLE"/>
    <property type="match status" value="1"/>
</dbReference>
<keyword evidence="4 6" id="KW-1133">Transmembrane helix</keyword>
<reference evidence="8 9" key="1">
    <citation type="submission" date="2020-01" db="EMBL/GenBank/DDBJ databases">
        <title>Natronorubrum sp. JWXQ-INN 674 isolated from Inner Mongolia Autonomous Region of China.</title>
        <authorList>
            <person name="Xue Q."/>
        </authorList>
    </citation>
    <scope>NUCLEOTIDE SEQUENCE [LARGE SCALE GENOMIC DNA]</scope>
    <source>
        <strain evidence="8 9">JWXQ-INN-674</strain>
    </source>
</reference>
<dbReference type="InterPro" id="IPR003838">
    <property type="entry name" value="ABC3_permease_C"/>
</dbReference>
<dbReference type="GO" id="GO:0044874">
    <property type="term" value="P:lipoprotein localization to outer membrane"/>
    <property type="evidence" value="ECO:0007669"/>
    <property type="project" value="TreeGrafter"/>
</dbReference>
<evidence type="ECO:0000256" key="2">
    <source>
        <dbReference type="ARBA" id="ARBA00022475"/>
    </source>
</evidence>
<accession>A0A6B0VS41</accession>
<feature type="transmembrane region" description="Helical" evidence="6">
    <location>
        <begin position="344"/>
        <end position="373"/>
    </location>
</feature>
<feature type="transmembrane region" description="Helical" evidence="6">
    <location>
        <begin position="42"/>
        <end position="67"/>
    </location>
</feature>
<sequence length="427" mass="43542">MRDDDEFDPENDGTRRTRWSGLVGVSVGRLWKRTVRTKSGRIVATTGAVALTIALLIVVTGIALALADGGTVTDTDADVQIAPEESGTLSAVDGVEGPRLGETNERAEAIGSQDGVDHASPMLVEPVKLEPTVEDGDPQTILLVGIVPDDEPRTVGGLPTAGLEPGDTHYNDGNYDGPQRGEIVLSEAAADRLEAGPDDEIDVAGSQFSEDALTPSVTVRAVETAGDGDDETPIALVHASELQTVAGADNGQLADQVLVWGDSEAATAAADDAYSDAAIESTGGTDPSSLFGDGLAFATSLLALIVGVAICASFVATTAGMTVNEDRRMLAVLESVGFPTHSRLLIIAVSTLLTTLGGALLGIVLGVGGIYVVNAVAGATVAPGAVAHVHPVFVPYAVLVALVSGLVAVPYPLAVAARTSVLEEVGR</sequence>
<dbReference type="RefSeq" id="WP_160067586.1">
    <property type="nucleotide sequence ID" value="NZ_WUYX01000070.1"/>
</dbReference>